<sequence length="186" mass="21133">MLPPTCLRQIAKSRRVPPHPAHVRNNRILIEYKQSGERQQEKVAHGNMEEALCKPPVQSSCRSVRHKRELLCEVEKIGLVKLRCKIWDYSETVVVLQNVRLFQASQHRKAGTRGRQERGEREEERTGMTRKRRGIRDFVCLPVRPSEPEGTSAAANLEEELGRETNTSAGETTTGKEGDSILRIVG</sequence>
<keyword evidence="3" id="KW-1185">Reference proteome</keyword>
<evidence type="ECO:0000256" key="1">
    <source>
        <dbReference type="SAM" id="MobiDB-lite"/>
    </source>
</evidence>
<dbReference type="AlphaFoldDB" id="E2AXC3"/>
<reference evidence="2 3" key="1">
    <citation type="journal article" date="2010" name="Science">
        <title>Genomic comparison of the ants Camponotus floridanus and Harpegnathos saltator.</title>
        <authorList>
            <person name="Bonasio R."/>
            <person name="Zhang G."/>
            <person name="Ye C."/>
            <person name="Mutti N.S."/>
            <person name="Fang X."/>
            <person name="Qin N."/>
            <person name="Donahue G."/>
            <person name="Yang P."/>
            <person name="Li Q."/>
            <person name="Li C."/>
            <person name="Zhang P."/>
            <person name="Huang Z."/>
            <person name="Berger S.L."/>
            <person name="Reinberg D."/>
            <person name="Wang J."/>
            <person name="Liebig J."/>
        </authorList>
    </citation>
    <scope>NUCLEOTIDE SEQUENCE [LARGE SCALE GENOMIC DNA]</scope>
    <source>
        <strain evidence="3">C129</strain>
    </source>
</reference>
<feature type="region of interest" description="Disordered" evidence="1">
    <location>
        <begin position="145"/>
        <end position="186"/>
    </location>
</feature>
<feature type="compositionally biased region" description="Basic and acidic residues" evidence="1">
    <location>
        <begin position="114"/>
        <end position="127"/>
    </location>
</feature>
<dbReference type="InParanoid" id="E2AXC3"/>
<protein>
    <submittedName>
        <fullName evidence="2">Uncharacterized protein</fullName>
    </submittedName>
</protein>
<name>E2AXC3_CAMFO</name>
<feature type="region of interest" description="Disordered" evidence="1">
    <location>
        <begin position="107"/>
        <end position="129"/>
    </location>
</feature>
<feature type="compositionally biased region" description="Polar residues" evidence="1">
    <location>
        <begin position="164"/>
        <end position="173"/>
    </location>
</feature>
<proteinExistence type="predicted"/>
<evidence type="ECO:0000313" key="2">
    <source>
        <dbReference type="EMBL" id="EFN61903.1"/>
    </source>
</evidence>
<accession>E2AXC3</accession>
<gene>
    <name evidence="2" type="ORF">EAG_15732</name>
</gene>
<dbReference type="Proteomes" id="UP000000311">
    <property type="component" value="Unassembled WGS sequence"/>
</dbReference>
<dbReference type="EMBL" id="GL443548">
    <property type="protein sequence ID" value="EFN61903.1"/>
    <property type="molecule type" value="Genomic_DNA"/>
</dbReference>
<organism evidence="3">
    <name type="scientific">Camponotus floridanus</name>
    <name type="common">Florida carpenter ant</name>
    <dbReference type="NCBI Taxonomy" id="104421"/>
    <lineage>
        <taxon>Eukaryota</taxon>
        <taxon>Metazoa</taxon>
        <taxon>Ecdysozoa</taxon>
        <taxon>Arthropoda</taxon>
        <taxon>Hexapoda</taxon>
        <taxon>Insecta</taxon>
        <taxon>Pterygota</taxon>
        <taxon>Neoptera</taxon>
        <taxon>Endopterygota</taxon>
        <taxon>Hymenoptera</taxon>
        <taxon>Apocrita</taxon>
        <taxon>Aculeata</taxon>
        <taxon>Formicoidea</taxon>
        <taxon>Formicidae</taxon>
        <taxon>Formicinae</taxon>
        <taxon>Camponotus</taxon>
    </lineage>
</organism>
<evidence type="ECO:0000313" key="3">
    <source>
        <dbReference type="Proteomes" id="UP000000311"/>
    </source>
</evidence>